<sequence>MDCTVCVYSVCTAALCCVKMCTLTVYTVCPMLHSMSTVRVCSHVY</sequence>
<organism evidence="1">
    <name type="scientific">Anguilla anguilla</name>
    <name type="common">European freshwater eel</name>
    <name type="synonym">Muraena anguilla</name>
    <dbReference type="NCBI Taxonomy" id="7936"/>
    <lineage>
        <taxon>Eukaryota</taxon>
        <taxon>Metazoa</taxon>
        <taxon>Chordata</taxon>
        <taxon>Craniata</taxon>
        <taxon>Vertebrata</taxon>
        <taxon>Euteleostomi</taxon>
        <taxon>Actinopterygii</taxon>
        <taxon>Neopterygii</taxon>
        <taxon>Teleostei</taxon>
        <taxon>Anguilliformes</taxon>
        <taxon>Anguillidae</taxon>
        <taxon>Anguilla</taxon>
    </lineage>
</organism>
<proteinExistence type="predicted"/>
<dbReference type="EMBL" id="GBXM01080753">
    <property type="protein sequence ID" value="JAH27824.1"/>
    <property type="molecule type" value="Transcribed_RNA"/>
</dbReference>
<name>A0A0E9RFH5_ANGAN</name>
<dbReference type="AlphaFoldDB" id="A0A0E9RFH5"/>
<reference evidence="1" key="2">
    <citation type="journal article" date="2015" name="Fish Shellfish Immunol.">
        <title>Early steps in the European eel (Anguilla anguilla)-Vibrio vulnificus interaction in the gills: Role of the RtxA13 toxin.</title>
        <authorList>
            <person name="Callol A."/>
            <person name="Pajuelo D."/>
            <person name="Ebbesson L."/>
            <person name="Teles M."/>
            <person name="MacKenzie S."/>
            <person name="Amaro C."/>
        </authorList>
    </citation>
    <scope>NUCLEOTIDE SEQUENCE</scope>
</reference>
<evidence type="ECO:0000313" key="1">
    <source>
        <dbReference type="EMBL" id="JAH27824.1"/>
    </source>
</evidence>
<reference evidence="1" key="1">
    <citation type="submission" date="2014-11" db="EMBL/GenBank/DDBJ databases">
        <authorList>
            <person name="Amaro Gonzalez C."/>
        </authorList>
    </citation>
    <scope>NUCLEOTIDE SEQUENCE</scope>
</reference>
<accession>A0A0E9RFH5</accession>
<protein>
    <submittedName>
        <fullName evidence="1">Uncharacterized protein</fullName>
    </submittedName>
</protein>